<comment type="similarity">
    <text evidence="1">Belongs to the phosphatidylethanolamine-binding protein family.</text>
</comment>
<dbReference type="InterPro" id="IPR001858">
    <property type="entry name" value="Phosphatidylethanolamine-bd_CS"/>
</dbReference>
<dbReference type="AlphaFoldDB" id="A0A484BLZ9"/>
<reference evidence="2 3" key="1">
    <citation type="journal article" date="2019" name="J. Hered.">
        <title>An Improved Genome Assembly for Drosophila navojoa, the Basal Species in the mojavensis Cluster.</title>
        <authorList>
            <person name="Vanderlinde T."/>
            <person name="Dupim E.G."/>
            <person name="Nazario-Yepiz N.O."/>
            <person name="Carvalho A.B."/>
        </authorList>
    </citation>
    <scope>NUCLEOTIDE SEQUENCE [LARGE SCALE GENOMIC DNA]</scope>
    <source>
        <strain evidence="2">Navoj_Jal97</strain>
        <tissue evidence="2">Whole organism</tissue>
    </source>
</reference>
<dbReference type="InterPro" id="IPR036610">
    <property type="entry name" value="PEBP-like_sf"/>
</dbReference>
<dbReference type="SUPFAM" id="SSF49777">
    <property type="entry name" value="PEBP-like"/>
    <property type="match status" value="1"/>
</dbReference>
<sequence length="223" mass="24375">MHENEKLITANHTSTWPGSINSARIVIGRQSHCVNARQSITSSKSNMDTSGIIPDIIDDKPKARVTVTYPSGAQVDVGKELTPTQVKDQPTVSWDAEAGALYTLLMVDPDAPSRSDPTMREVLHWAVINIPGNNVANGQVLAEYVGAGPAQGSGLHRYVFFVFKQNDKITSDKFISKTTLEGRLNVKIRDYVAKYNFGIPVAGNFFQAQYDDSVPAIRAQLGK</sequence>
<dbReference type="FunFam" id="3.90.280.10:FF:000006">
    <property type="entry name" value="protein D3"/>
    <property type="match status" value="1"/>
</dbReference>
<dbReference type="EMBL" id="LSRL02000020">
    <property type="protein sequence ID" value="TDG49803.1"/>
    <property type="molecule type" value="Genomic_DNA"/>
</dbReference>
<evidence type="ECO:0000313" key="2">
    <source>
        <dbReference type="EMBL" id="TDG49803.1"/>
    </source>
</evidence>
<dbReference type="PANTHER" id="PTHR11362">
    <property type="entry name" value="PHOSPHATIDYLETHANOLAMINE-BINDING PROTEIN"/>
    <property type="match status" value="1"/>
</dbReference>
<dbReference type="InterPro" id="IPR035810">
    <property type="entry name" value="PEBP_euk"/>
</dbReference>
<evidence type="ECO:0000313" key="3">
    <source>
        <dbReference type="Proteomes" id="UP000295192"/>
    </source>
</evidence>
<dbReference type="Gene3D" id="3.90.280.10">
    <property type="entry name" value="PEBP-like"/>
    <property type="match status" value="1"/>
</dbReference>
<protein>
    <recommendedName>
        <fullName evidence="4">Phosphatidylethanolamine-binding protein</fullName>
    </recommendedName>
</protein>
<dbReference type="CDD" id="cd00866">
    <property type="entry name" value="PEBP_euk"/>
    <property type="match status" value="1"/>
</dbReference>
<dbReference type="InterPro" id="IPR008914">
    <property type="entry name" value="PEBP"/>
</dbReference>
<evidence type="ECO:0000256" key="1">
    <source>
        <dbReference type="ARBA" id="ARBA00007091"/>
    </source>
</evidence>
<gene>
    <name evidence="2" type="ORF">AWZ03_003791</name>
</gene>
<dbReference type="PANTHER" id="PTHR11362:SF82">
    <property type="entry name" value="PHOSPHATIDYLETHANOLAMINE-BINDING PROTEIN 4"/>
    <property type="match status" value="1"/>
</dbReference>
<dbReference type="OMA" id="PSYTLIM"/>
<accession>A0A484BLZ9</accession>
<name>A0A484BLZ9_DRONA</name>
<dbReference type="STRING" id="7232.A0A484BLZ9"/>
<evidence type="ECO:0008006" key="4">
    <source>
        <dbReference type="Google" id="ProtNLM"/>
    </source>
</evidence>
<dbReference type="PROSITE" id="PS01220">
    <property type="entry name" value="PBP"/>
    <property type="match status" value="1"/>
</dbReference>
<dbReference type="Pfam" id="PF01161">
    <property type="entry name" value="PBP"/>
    <property type="match status" value="1"/>
</dbReference>
<proteinExistence type="inferred from homology"/>
<dbReference type="OrthoDB" id="2506647at2759"/>
<dbReference type="Proteomes" id="UP000295192">
    <property type="component" value="Unassembled WGS sequence"/>
</dbReference>
<comment type="caution">
    <text evidence="2">The sequence shown here is derived from an EMBL/GenBank/DDBJ whole genome shotgun (WGS) entry which is preliminary data.</text>
</comment>
<organism evidence="2 3">
    <name type="scientific">Drosophila navojoa</name>
    <name type="common">Fruit fly</name>
    <dbReference type="NCBI Taxonomy" id="7232"/>
    <lineage>
        <taxon>Eukaryota</taxon>
        <taxon>Metazoa</taxon>
        <taxon>Ecdysozoa</taxon>
        <taxon>Arthropoda</taxon>
        <taxon>Hexapoda</taxon>
        <taxon>Insecta</taxon>
        <taxon>Pterygota</taxon>
        <taxon>Neoptera</taxon>
        <taxon>Endopterygota</taxon>
        <taxon>Diptera</taxon>
        <taxon>Brachycera</taxon>
        <taxon>Muscomorpha</taxon>
        <taxon>Ephydroidea</taxon>
        <taxon>Drosophilidae</taxon>
        <taxon>Drosophila</taxon>
    </lineage>
</organism>
<keyword evidence="3" id="KW-1185">Reference proteome</keyword>